<name>A0A1T4RAS6_9ACTN</name>
<dbReference type="Pfam" id="PF21175">
    <property type="entry name" value="RecR_C"/>
    <property type="match status" value="1"/>
</dbReference>
<keyword evidence="2 7" id="KW-0227">DNA damage</keyword>
<evidence type="ECO:0000256" key="5">
    <source>
        <dbReference type="ARBA" id="ARBA00023172"/>
    </source>
</evidence>
<dbReference type="AlphaFoldDB" id="A0A1T4RAS6"/>
<dbReference type="NCBIfam" id="TIGR00615">
    <property type="entry name" value="recR"/>
    <property type="match status" value="1"/>
</dbReference>
<keyword evidence="4 7" id="KW-0862">Zinc</keyword>
<dbReference type="GO" id="GO:0008270">
    <property type="term" value="F:zinc ion binding"/>
    <property type="evidence" value="ECO:0007669"/>
    <property type="project" value="UniProtKB-KW"/>
</dbReference>
<evidence type="ECO:0000259" key="8">
    <source>
        <dbReference type="PROSITE" id="PS50880"/>
    </source>
</evidence>
<dbReference type="Gene3D" id="6.10.250.240">
    <property type="match status" value="1"/>
</dbReference>
<evidence type="ECO:0000256" key="6">
    <source>
        <dbReference type="ARBA" id="ARBA00023204"/>
    </source>
</evidence>
<dbReference type="InterPro" id="IPR023627">
    <property type="entry name" value="Rcmb_RecR"/>
</dbReference>
<organism evidence="9 10">
    <name type="scientific">Marinactinospora thermotolerans DSM 45154</name>
    <dbReference type="NCBI Taxonomy" id="1122192"/>
    <lineage>
        <taxon>Bacteria</taxon>
        <taxon>Bacillati</taxon>
        <taxon>Actinomycetota</taxon>
        <taxon>Actinomycetes</taxon>
        <taxon>Streptosporangiales</taxon>
        <taxon>Nocardiopsidaceae</taxon>
        <taxon>Marinactinospora</taxon>
    </lineage>
</organism>
<dbReference type="InterPro" id="IPR015967">
    <property type="entry name" value="Rcmb_RecR_Znf"/>
</dbReference>
<accession>A0A1T4RAS6</accession>
<evidence type="ECO:0000313" key="9">
    <source>
        <dbReference type="EMBL" id="SKA13152.1"/>
    </source>
</evidence>
<dbReference type="InterPro" id="IPR000093">
    <property type="entry name" value="DNA_Rcmb_RecR"/>
</dbReference>
<dbReference type="PROSITE" id="PS01300">
    <property type="entry name" value="RECR"/>
    <property type="match status" value="1"/>
</dbReference>
<dbReference type="Pfam" id="PF02132">
    <property type="entry name" value="RecR_ZnF"/>
    <property type="match status" value="1"/>
</dbReference>
<dbReference type="GO" id="GO:0006310">
    <property type="term" value="P:DNA recombination"/>
    <property type="evidence" value="ECO:0007669"/>
    <property type="project" value="UniProtKB-UniRule"/>
</dbReference>
<keyword evidence="3 7" id="KW-0863">Zinc-finger</keyword>
<dbReference type="GO" id="GO:0006281">
    <property type="term" value="P:DNA repair"/>
    <property type="evidence" value="ECO:0007669"/>
    <property type="project" value="UniProtKB-UniRule"/>
</dbReference>
<dbReference type="Gene3D" id="3.30.60.80">
    <property type="match status" value="1"/>
</dbReference>
<dbReference type="InterPro" id="IPR006171">
    <property type="entry name" value="TOPRIM_dom"/>
</dbReference>
<reference evidence="9 10" key="1">
    <citation type="submission" date="2017-02" db="EMBL/GenBank/DDBJ databases">
        <authorList>
            <person name="Peterson S.W."/>
        </authorList>
    </citation>
    <scope>NUCLEOTIDE SEQUENCE [LARGE SCALE GENOMIC DNA]</scope>
    <source>
        <strain evidence="9 10">DSM 45154</strain>
    </source>
</reference>
<dbReference type="HAMAP" id="MF_00017">
    <property type="entry name" value="RecR"/>
    <property type="match status" value="1"/>
</dbReference>
<dbReference type="Pfam" id="PF21176">
    <property type="entry name" value="RecR_HhH"/>
    <property type="match status" value="1"/>
</dbReference>
<evidence type="ECO:0000256" key="7">
    <source>
        <dbReference type="HAMAP-Rule" id="MF_00017"/>
    </source>
</evidence>
<evidence type="ECO:0000256" key="2">
    <source>
        <dbReference type="ARBA" id="ARBA00022763"/>
    </source>
</evidence>
<dbReference type="PANTHER" id="PTHR30446:SF0">
    <property type="entry name" value="RECOMBINATION PROTEIN RECR"/>
    <property type="match status" value="1"/>
</dbReference>
<evidence type="ECO:0000256" key="4">
    <source>
        <dbReference type="ARBA" id="ARBA00022833"/>
    </source>
</evidence>
<keyword evidence="10" id="KW-1185">Reference proteome</keyword>
<gene>
    <name evidence="7" type="primary">recR</name>
    <name evidence="9" type="ORF">SAMN02745673_02666</name>
</gene>
<dbReference type="RefSeq" id="WP_078761962.1">
    <property type="nucleotide sequence ID" value="NZ_FUWS01000006.1"/>
</dbReference>
<dbReference type="CDD" id="cd01025">
    <property type="entry name" value="TOPRIM_recR"/>
    <property type="match status" value="1"/>
</dbReference>
<dbReference type="Pfam" id="PF13662">
    <property type="entry name" value="Toprim_4"/>
    <property type="match status" value="1"/>
</dbReference>
<protein>
    <recommendedName>
        <fullName evidence="7">Recombination protein RecR</fullName>
    </recommendedName>
</protein>
<keyword evidence="6 7" id="KW-0234">DNA repair</keyword>
<comment type="function">
    <text evidence="7">May play a role in DNA repair. It seems to be involved in an RecBC-independent recombinational process of DNA repair. It may act with RecF and RecO.</text>
</comment>
<dbReference type="Proteomes" id="UP000190637">
    <property type="component" value="Unassembled WGS sequence"/>
</dbReference>
<dbReference type="GO" id="GO:0003677">
    <property type="term" value="F:DNA binding"/>
    <property type="evidence" value="ECO:0007669"/>
    <property type="project" value="UniProtKB-UniRule"/>
</dbReference>
<keyword evidence="1 7" id="KW-0479">Metal-binding</keyword>
<dbReference type="PANTHER" id="PTHR30446">
    <property type="entry name" value="RECOMBINATION PROTEIN RECR"/>
    <property type="match status" value="1"/>
</dbReference>
<comment type="similarity">
    <text evidence="7">Belongs to the RecR family.</text>
</comment>
<evidence type="ECO:0000256" key="3">
    <source>
        <dbReference type="ARBA" id="ARBA00022771"/>
    </source>
</evidence>
<evidence type="ECO:0000313" key="10">
    <source>
        <dbReference type="Proteomes" id="UP000190637"/>
    </source>
</evidence>
<dbReference type="OrthoDB" id="9802672at2"/>
<dbReference type="STRING" id="1122192.SAMN02745673_02666"/>
<dbReference type="SMART" id="SM00493">
    <property type="entry name" value="TOPRIM"/>
    <property type="match status" value="1"/>
</dbReference>
<feature type="zinc finger region" description="C4-type" evidence="7">
    <location>
        <begin position="56"/>
        <end position="71"/>
    </location>
</feature>
<dbReference type="Gene3D" id="1.10.8.420">
    <property type="entry name" value="RecR Domain 1"/>
    <property type="match status" value="1"/>
</dbReference>
<dbReference type="Gene3D" id="3.40.1360.10">
    <property type="match status" value="1"/>
</dbReference>
<feature type="domain" description="Toprim" evidence="8">
    <location>
        <begin position="79"/>
        <end position="174"/>
    </location>
</feature>
<dbReference type="EMBL" id="FUWS01000006">
    <property type="protein sequence ID" value="SKA13152.1"/>
    <property type="molecule type" value="Genomic_DNA"/>
</dbReference>
<dbReference type="PROSITE" id="PS50880">
    <property type="entry name" value="TOPRIM"/>
    <property type="match status" value="1"/>
</dbReference>
<keyword evidence="5 7" id="KW-0233">DNA recombination</keyword>
<dbReference type="SUPFAM" id="SSF111304">
    <property type="entry name" value="Recombination protein RecR"/>
    <property type="match status" value="1"/>
</dbReference>
<evidence type="ECO:0000256" key="1">
    <source>
        <dbReference type="ARBA" id="ARBA00022723"/>
    </source>
</evidence>
<dbReference type="InterPro" id="IPR034137">
    <property type="entry name" value="TOPRIM_RecR"/>
</dbReference>
<proteinExistence type="inferred from homology"/>
<sequence length="199" mass="21822">MYEGAVQNLIDELGRLPGVGPKSAQRIAFHLLSAETADVKRLVNALVEVKERVRFCAICGNVAEETECRICRDPRRDAAVICVVEESKDVVAIERTREFRGRYHVLGGAISPIEGVGPDDLRIKELMTRLSDGQITELILATDPNLEGEATATYLARLVKPMGLKVTRLASGLPVGGDLEYADEVTLGRAFEGRRSLEF</sequence>